<dbReference type="Pfam" id="PF15341">
    <property type="entry name" value="SLX9"/>
    <property type="match status" value="1"/>
</dbReference>
<dbReference type="Proteomes" id="UP000077051">
    <property type="component" value="Unassembled WGS sequence"/>
</dbReference>
<feature type="transmembrane region" description="Helical" evidence="5">
    <location>
        <begin position="187"/>
        <end position="210"/>
    </location>
</feature>
<evidence type="ECO:0000256" key="5">
    <source>
        <dbReference type="SAM" id="Phobius"/>
    </source>
</evidence>
<dbReference type="EMBL" id="AMYB01000003">
    <property type="protein sequence ID" value="OAD04234.1"/>
    <property type="molecule type" value="Genomic_DNA"/>
</dbReference>
<evidence type="ECO:0000256" key="2">
    <source>
        <dbReference type="ARBA" id="ARBA00011022"/>
    </source>
</evidence>
<dbReference type="GO" id="GO:0005730">
    <property type="term" value="C:nucleolus"/>
    <property type="evidence" value="ECO:0007669"/>
    <property type="project" value="UniProtKB-SubCell"/>
</dbReference>
<comment type="subcellular location">
    <subcellularLocation>
        <location evidence="1">Nucleus</location>
        <location evidence="1">Nucleolus</location>
    </subcellularLocation>
</comment>
<dbReference type="GO" id="GO:0000462">
    <property type="term" value="P:maturation of SSU-rRNA from tricistronic rRNA transcript (SSU-rRNA, 5.8S rRNA, LSU-rRNA)"/>
    <property type="evidence" value="ECO:0007669"/>
    <property type="project" value="InterPro"/>
</dbReference>
<dbReference type="GO" id="GO:0030688">
    <property type="term" value="C:preribosome, small subunit precursor"/>
    <property type="evidence" value="ECO:0007669"/>
    <property type="project" value="InterPro"/>
</dbReference>
<sequence>MPKATRASRSKKVDTPLRQRKFAVPQKEVLEKVVTQNEEISVVPANEYETAKKDYKKKARHEAWLEKLDRSYAVKKKMQKKENRKKNGLKVDLSGFEDVLSSIQIKPKSELESQATHSKKIAEPVKEAAIPSNKIKSKKAKKQAEMQEILRMQKVMQHGAFKENPLATIRQHGVGVFGAIDKSKRTVFAITANALGVLIVTLVTFILFIIDKRSFNDWCIGSSANYVKDVYVEYHPNSTLTTLTNLNSTLTNTTDAYNCERLFQDEVKWSLLCMVVMYVVYIHWILIIAARRSYNFYRQPHMMPMAAGEFVNVAPSKKRKNKINVFNNMKPAKSIWKELLVHKQYGEFEHGSIERDLFEEPALDEKAAMDKRLSSNITLIDNDTAISPPMNAFLTYPVYFGLFKAKLDWSMVRCMDVRQKWIGNRDYSVSDHAYLMVKVTPDAKGKLDRVQQVWSNRRRQWQPNGSASYRRTTIGVSVLILVVTLLVHWIMYLVGPLLQ</sequence>
<name>A0A168M0Z9_MUCCL</name>
<feature type="transmembrane region" description="Helical" evidence="5">
    <location>
        <begin position="474"/>
        <end position="494"/>
    </location>
</feature>
<proteinExistence type="inferred from homology"/>
<keyword evidence="5" id="KW-1133">Transmembrane helix</keyword>
<evidence type="ECO:0000256" key="4">
    <source>
        <dbReference type="ARBA" id="ARBA00023242"/>
    </source>
</evidence>
<feature type="transmembrane region" description="Helical" evidence="5">
    <location>
        <begin position="269"/>
        <end position="290"/>
    </location>
</feature>
<dbReference type="STRING" id="747725.A0A168M0Z9"/>
<dbReference type="InterPro" id="IPR028160">
    <property type="entry name" value="Slx9-like"/>
</dbReference>
<dbReference type="AlphaFoldDB" id="A0A168M0Z9"/>
<evidence type="ECO:0000256" key="3">
    <source>
        <dbReference type="ARBA" id="ARBA00021321"/>
    </source>
</evidence>
<keyword evidence="7" id="KW-1185">Reference proteome</keyword>
<keyword evidence="5" id="KW-0812">Transmembrane</keyword>
<comment type="caution">
    <text evidence="6">The sequence shown here is derived from an EMBL/GenBank/DDBJ whole genome shotgun (WGS) entry which is preliminary data.</text>
</comment>
<organism evidence="6 7">
    <name type="scientific">Mucor lusitanicus CBS 277.49</name>
    <dbReference type="NCBI Taxonomy" id="747725"/>
    <lineage>
        <taxon>Eukaryota</taxon>
        <taxon>Fungi</taxon>
        <taxon>Fungi incertae sedis</taxon>
        <taxon>Mucoromycota</taxon>
        <taxon>Mucoromycotina</taxon>
        <taxon>Mucoromycetes</taxon>
        <taxon>Mucorales</taxon>
        <taxon>Mucorineae</taxon>
        <taxon>Mucoraceae</taxon>
        <taxon>Mucor</taxon>
    </lineage>
</organism>
<gene>
    <name evidence="6" type="ORF">MUCCIDRAFT_108052</name>
</gene>
<dbReference type="PANTHER" id="PTHR31109">
    <property type="entry name" value="PROTEIN FAM207A"/>
    <property type="match status" value="1"/>
</dbReference>
<dbReference type="VEuPathDB" id="FungiDB:MUCCIDRAFT_108052"/>
<reference evidence="6 7" key="1">
    <citation type="submission" date="2015-06" db="EMBL/GenBank/DDBJ databases">
        <title>Expansion of signal transduction pathways in fungi by whole-genome duplication.</title>
        <authorList>
            <consortium name="DOE Joint Genome Institute"/>
            <person name="Corrochano L.M."/>
            <person name="Kuo A."/>
            <person name="Marcet-Houben M."/>
            <person name="Polaino S."/>
            <person name="Salamov A."/>
            <person name="Villalobos J.M."/>
            <person name="Alvarez M.I."/>
            <person name="Avalos J."/>
            <person name="Benito E.P."/>
            <person name="Benoit I."/>
            <person name="Burger G."/>
            <person name="Camino L.P."/>
            <person name="Canovas D."/>
            <person name="Cerda-Olmedo E."/>
            <person name="Cheng J.-F."/>
            <person name="Dominguez A."/>
            <person name="Elias M."/>
            <person name="Eslava A.P."/>
            <person name="Glaser F."/>
            <person name="Grimwood J."/>
            <person name="Gutierrez G."/>
            <person name="Heitman J."/>
            <person name="Henrissat B."/>
            <person name="Iturriaga E.A."/>
            <person name="Lang B.F."/>
            <person name="Lavin J.L."/>
            <person name="Lee S."/>
            <person name="Li W."/>
            <person name="Lindquist E."/>
            <person name="Lopez-Garcia S."/>
            <person name="Luque E.M."/>
            <person name="Marcos A.T."/>
            <person name="Martin J."/>
            <person name="Mccluskey K."/>
            <person name="Medina H.R."/>
            <person name="Miralles-Duran A."/>
            <person name="Miyazaki A."/>
            <person name="Munoz-Torres E."/>
            <person name="Oguiza J.A."/>
            <person name="Ohm R."/>
            <person name="Olmedo M."/>
            <person name="Orejas M."/>
            <person name="Ortiz-Castellanos L."/>
            <person name="Pisabarro A.G."/>
            <person name="Rodriguez-Romero J."/>
            <person name="Ruiz-Herrera J."/>
            <person name="Ruiz-Vazquez R."/>
            <person name="Sanz C."/>
            <person name="Schackwitz W."/>
            <person name="Schmutz J."/>
            <person name="Shahriari M."/>
            <person name="Shelest E."/>
            <person name="Silva-Franco F."/>
            <person name="Soanes D."/>
            <person name="Syed K."/>
            <person name="Tagua V.G."/>
            <person name="Talbot N.J."/>
            <person name="Thon M."/>
            <person name="De Vries R.P."/>
            <person name="Wiebenga A."/>
            <person name="Yadav J.S."/>
            <person name="Braun E.L."/>
            <person name="Baker S."/>
            <person name="Garre V."/>
            <person name="Horwitz B."/>
            <person name="Torres-Martinez S."/>
            <person name="Idnurm A."/>
            <person name="Herrera-Estrella A."/>
            <person name="Gabaldon T."/>
            <person name="Grigoriev I.V."/>
        </authorList>
    </citation>
    <scope>NUCLEOTIDE SEQUENCE [LARGE SCALE GENOMIC DNA]</scope>
    <source>
        <strain evidence="6 7">CBS 277.49</strain>
    </source>
</reference>
<accession>A0A168M0Z9</accession>
<dbReference type="GO" id="GO:0030686">
    <property type="term" value="C:90S preribosome"/>
    <property type="evidence" value="ECO:0007669"/>
    <property type="project" value="InterPro"/>
</dbReference>
<evidence type="ECO:0000313" key="7">
    <source>
        <dbReference type="Proteomes" id="UP000077051"/>
    </source>
</evidence>
<evidence type="ECO:0000313" key="6">
    <source>
        <dbReference type="EMBL" id="OAD04234.1"/>
    </source>
</evidence>
<keyword evidence="5" id="KW-0472">Membrane</keyword>
<evidence type="ECO:0000256" key="1">
    <source>
        <dbReference type="ARBA" id="ARBA00004604"/>
    </source>
</evidence>
<keyword evidence="4" id="KW-0539">Nucleus</keyword>
<comment type="similarity">
    <text evidence="2">Belongs to the SLX9 family.</text>
</comment>
<dbReference type="OrthoDB" id="18703at2759"/>
<dbReference type="PANTHER" id="PTHR31109:SF2">
    <property type="entry name" value="RIBOSOME BIOGENESIS PROTEIN SLX9 HOMOLOG"/>
    <property type="match status" value="1"/>
</dbReference>
<protein>
    <recommendedName>
        <fullName evidence="3">Ribosome biogenesis protein SLX9</fullName>
    </recommendedName>
</protein>